<comment type="caution">
    <text evidence="2">The sequence shown here is derived from an EMBL/GenBank/DDBJ whole genome shotgun (WGS) entry which is preliminary data.</text>
</comment>
<dbReference type="Proteomes" id="UP001141552">
    <property type="component" value="Unassembled WGS sequence"/>
</dbReference>
<proteinExistence type="predicted"/>
<feature type="compositionally biased region" description="Basic and acidic residues" evidence="1">
    <location>
        <begin position="105"/>
        <end position="116"/>
    </location>
</feature>
<feature type="compositionally biased region" description="Polar residues" evidence="1">
    <location>
        <begin position="49"/>
        <end position="84"/>
    </location>
</feature>
<feature type="compositionally biased region" description="Polar residues" evidence="1">
    <location>
        <begin position="94"/>
        <end position="103"/>
    </location>
</feature>
<reference evidence="2" key="1">
    <citation type="submission" date="2022-02" db="EMBL/GenBank/DDBJ databases">
        <authorList>
            <person name="Henning P.M."/>
            <person name="McCubbin A.G."/>
            <person name="Shore J.S."/>
        </authorList>
    </citation>
    <scope>NUCLEOTIDE SEQUENCE</scope>
    <source>
        <strain evidence="2">F60SS</strain>
        <tissue evidence="2">Leaves</tissue>
    </source>
</reference>
<sequence>MNWLRRQFSDQMNPDQESIAATAIAAAAFAVLSQEETETRGRTKGNRSGGTPTKTPHSSEVTRNLSYKKTKGDSATRQATIKNHQSLERGYSAKSLSHTSSNKHIIPEDSQRKPEWNEKLKPILAWAKAKRMRMDNKVEG</sequence>
<organism evidence="2 3">
    <name type="scientific">Turnera subulata</name>
    <dbReference type="NCBI Taxonomy" id="218843"/>
    <lineage>
        <taxon>Eukaryota</taxon>
        <taxon>Viridiplantae</taxon>
        <taxon>Streptophyta</taxon>
        <taxon>Embryophyta</taxon>
        <taxon>Tracheophyta</taxon>
        <taxon>Spermatophyta</taxon>
        <taxon>Magnoliopsida</taxon>
        <taxon>eudicotyledons</taxon>
        <taxon>Gunneridae</taxon>
        <taxon>Pentapetalae</taxon>
        <taxon>rosids</taxon>
        <taxon>fabids</taxon>
        <taxon>Malpighiales</taxon>
        <taxon>Passifloraceae</taxon>
        <taxon>Turnera</taxon>
    </lineage>
</organism>
<accession>A0A9Q0FH39</accession>
<keyword evidence="3" id="KW-1185">Reference proteome</keyword>
<name>A0A9Q0FH39_9ROSI</name>
<evidence type="ECO:0000313" key="3">
    <source>
        <dbReference type="Proteomes" id="UP001141552"/>
    </source>
</evidence>
<evidence type="ECO:0000313" key="2">
    <source>
        <dbReference type="EMBL" id="KAJ4831252.1"/>
    </source>
</evidence>
<dbReference type="AlphaFoldDB" id="A0A9Q0FH39"/>
<evidence type="ECO:0000256" key="1">
    <source>
        <dbReference type="SAM" id="MobiDB-lite"/>
    </source>
</evidence>
<reference evidence="2" key="2">
    <citation type="journal article" date="2023" name="Plants (Basel)">
        <title>Annotation of the Turnera subulata (Passifloraceae) Draft Genome Reveals the S-Locus Evolved after the Divergence of Turneroideae from Passifloroideae in a Stepwise Manner.</title>
        <authorList>
            <person name="Henning P.M."/>
            <person name="Roalson E.H."/>
            <person name="Mir W."/>
            <person name="McCubbin A.G."/>
            <person name="Shore J.S."/>
        </authorList>
    </citation>
    <scope>NUCLEOTIDE SEQUENCE</scope>
    <source>
        <strain evidence="2">F60SS</strain>
    </source>
</reference>
<feature type="region of interest" description="Disordered" evidence="1">
    <location>
        <begin position="34"/>
        <end position="116"/>
    </location>
</feature>
<gene>
    <name evidence="2" type="ORF">Tsubulata_014568</name>
</gene>
<protein>
    <submittedName>
        <fullName evidence="2">Uncharacterized protein</fullName>
    </submittedName>
</protein>
<dbReference type="EMBL" id="JAKUCV010005423">
    <property type="protein sequence ID" value="KAJ4831252.1"/>
    <property type="molecule type" value="Genomic_DNA"/>
</dbReference>